<feature type="transmembrane region" description="Helical" evidence="7">
    <location>
        <begin position="267"/>
        <end position="288"/>
    </location>
</feature>
<evidence type="ECO:0000256" key="4">
    <source>
        <dbReference type="ARBA" id="ARBA00022989"/>
    </source>
</evidence>
<proteinExistence type="inferred from homology"/>
<evidence type="ECO:0000256" key="6">
    <source>
        <dbReference type="SAM" id="MobiDB-lite"/>
    </source>
</evidence>
<dbReference type="InterPro" id="IPR002549">
    <property type="entry name" value="AI-2E-like"/>
</dbReference>
<accession>A0ABV7R659</accession>
<comment type="similarity">
    <text evidence="2">Belongs to the autoinducer-2 exporter (AI-2E) (TC 2.A.86) family.</text>
</comment>
<feature type="transmembrane region" description="Helical" evidence="7">
    <location>
        <begin position="208"/>
        <end position="235"/>
    </location>
</feature>
<comment type="subcellular location">
    <subcellularLocation>
        <location evidence="1">Membrane</location>
        <topology evidence="1">Multi-pass membrane protein</topology>
    </subcellularLocation>
</comment>
<reference evidence="9" key="1">
    <citation type="journal article" date="2019" name="Int. J. Syst. Evol. Microbiol.">
        <title>The Global Catalogue of Microorganisms (GCM) 10K type strain sequencing project: providing services to taxonomists for standard genome sequencing and annotation.</title>
        <authorList>
            <consortium name="The Broad Institute Genomics Platform"/>
            <consortium name="The Broad Institute Genome Sequencing Center for Infectious Disease"/>
            <person name="Wu L."/>
            <person name="Ma J."/>
        </authorList>
    </citation>
    <scope>NUCLEOTIDE SEQUENCE [LARGE SCALE GENOMIC DNA]</scope>
    <source>
        <strain evidence="9">KCTC 42899</strain>
    </source>
</reference>
<dbReference type="RefSeq" id="WP_377745771.1">
    <property type="nucleotide sequence ID" value="NZ_JBHRXJ010000014.1"/>
</dbReference>
<feature type="region of interest" description="Disordered" evidence="6">
    <location>
        <begin position="396"/>
        <end position="435"/>
    </location>
</feature>
<evidence type="ECO:0000256" key="7">
    <source>
        <dbReference type="SAM" id="Phobius"/>
    </source>
</evidence>
<organism evidence="8 9">
    <name type="scientific">Paracoccus mangrovi</name>
    <dbReference type="NCBI Taxonomy" id="1715645"/>
    <lineage>
        <taxon>Bacteria</taxon>
        <taxon>Pseudomonadati</taxon>
        <taxon>Pseudomonadota</taxon>
        <taxon>Alphaproteobacteria</taxon>
        <taxon>Rhodobacterales</taxon>
        <taxon>Paracoccaceae</taxon>
        <taxon>Paracoccus</taxon>
    </lineage>
</organism>
<evidence type="ECO:0000256" key="2">
    <source>
        <dbReference type="ARBA" id="ARBA00009773"/>
    </source>
</evidence>
<feature type="transmembrane region" description="Helical" evidence="7">
    <location>
        <begin position="55"/>
        <end position="80"/>
    </location>
</feature>
<protein>
    <submittedName>
        <fullName evidence="8">AI-2E family transporter</fullName>
    </submittedName>
</protein>
<dbReference type="PANTHER" id="PTHR21716">
    <property type="entry name" value="TRANSMEMBRANE PROTEIN"/>
    <property type="match status" value="1"/>
</dbReference>
<gene>
    <name evidence="8" type="ORF">ACFOMH_16170</name>
</gene>
<dbReference type="PANTHER" id="PTHR21716:SF64">
    <property type="entry name" value="AI-2 TRANSPORT PROTEIN TQSA"/>
    <property type="match status" value="1"/>
</dbReference>
<keyword evidence="4 7" id="KW-1133">Transmembrane helix</keyword>
<evidence type="ECO:0000256" key="5">
    <source>
        <dbReference type="ARBA" id="ARBA00023136"/>
    </source>
</evidence>
<feature type="transmembrane region" description="Helical" evidence="7">
    <location>
        <begin position="12"/>
        <end position="43"/>
    </location>
</feature>
<dbReference type="Proteomes" id="UP001595721">
    <property type="component" value="Unassembled WGS sequence"/>
</dbReference>
<feature type="transmembrane region" description="Helical" evidence="7">
    <location>
        <begin position="141"/>
        <end position="167"/>
    </location>
</feature>
<keyword evidence="9" id="KW-1185">Reference proteome</keyword>
<feature type="compositionally biased region" description="Low complexity" evidence="6">
    <location>
        <begin position="396"/>
        <end position="409"/>
    </location>
</feature>
<keyword evidence="3 7" id="KW-0812">Transmembrane</keyword>
<evidence type="ECO:0000313" key="8">
    <source>
        <dbReference type="EMBL" id="MFC3529714.1"/>
    </source>
</evidence>
<evidence type="ECO:0000256" key="1">
    <source>
        <dbReference type="ARBA" id="ARBA00004141"/>
    </source>
</evidence>
<keyword evidence="5 7" id="KW-0472">Membrane</keyword>
<feature type="compositionally biased region" description="Basic and acidic residues" evidence="6">
    <location>
        <begin position="421"/>
        <end position="435"/>
    </location>
</feature>
<comment type="caution">
    <text evidence="8">The sequence shown here is derived from an EMBL/GenBank/DDBJ whole genome shotgun (WGS) entry which is preliminary data.</text>
</comment>
<feature type="transmembrane region" description="Helical" evidence="7">
    <location>
        <begin position="300"/>
        <end position="333"/>
    </location>
</feature>
<evidence type="ECO:0000313" key="9">
    <source>
        <dbReference type="Proteomes" id="UP001595721"/>
    </source>
</evidence>
<dbReference type="EMBL" id="JBHRXJ010000014">
    <property type="protein sequence ID" value="MFC3529714.1"/>
    <property type="molecule type" value="Genomic_DNA"/>
</dbReference>
<feature type="transmembrane region" description="Helical" evidence="7">
    <location>
        <begin position="241"/>
        <end position="260"/>
    </location>
</feature>
<sequence length="435" mass="46341">MRLTSQKQVWYWGAALAVLLLALWLVGNAVMPFILGAAVAYLMDPVADRLERLGLSRTLSVVVITVVAITVVVLAFLLLVPVLVRQTTALIETAPQMAEQLMSFLRTRFPEIFTEGSTVNNALTDAAKNISARGGELLSTVLGSVMSVFSVLALVVIVPVVAFYLLLDWDKMVARLDELLPREHAPTIRFLATEIDVALSGFVRGQGLVMLILGTFYSIGLGLVGLPFGVAIGVLAASLSFIPYVGVVIGGATAIGVALFSFWGDPVWIAAVVAIFAIGQVVEGNYLQPKIVGGSIGLHPIWLMLALSVFGTIFGFVGLLVAVPVSAALGVLVRYAVGRYKDSPIYTGREIPAPPAPPTRVELVARGTAAHERKLAQMSHEVALARLHNDEHLAELLEAQQARQRAGAEPDAEGPPAPRDLLADERAHDPGRGTA</sequence>
<dbReference type="Pfam" id="PF01594">
    <property type="entry name" value="AI-2E_transport"/>
    <property type="match status" value="1"/>
</dbReference>
<name>A0ABV7R659_9RHOB</name>
<evidence type="ECO:0000256" key="3">
    <source>
        <dbReference type="ARBA" id="ARBA00022692"/>
    </source>
</evidence>